<organism evidence="2 3">
    <name type="scientific">Lepraria finkii</name>
    <dbReference type="NCBI Taxonomy" id="1340010"/>
    <lineage>
        <taxon>Eukaryota</taxon>
        <taxon>Fungi</taxon>
        <taxon>Dikarya</taxon>
        <taxon>Ascomycota</taxon>
        <taxon>Pezizomycotina</taxon>
        <taxon>Lecanoromycetes</taxon>
        <taxon>OSLEUM clade</taxon>
        <taxon>Lecanoromycetidae</taxon>
        <taxon>Lecanorales</taxon>
        <taxon>Lecanorineae</taxon>
        <taxon>Stereocaulaceae</taxon>
        <taxon>Lepraria</taxon>
    </lineage>
</organism>
<accession>A0ABR4B9F8</accession>
<keyword evidence="3" id="KW-1185">Reference proteome</keyword>
<comment type="caution">
    <text evidence="2">The sequence shown here is derived from an EMBL/GenBank/DDBJ whole genome shotgun (WGS) entry which is preliminary data.</text>
</comment>
<reference evidence="2 3" key="1">
    <citation type="submission" date="2024-09" db="EMBL/GenBank/DDBJ databases">
        <title>Rethinking Asexuality: The Enigmatic Case of Functional Sexual Genes in Lepraria (Stereocaulaceae).</title>
        <authorList>
            <person name="Doellman M."/>
            <person name="Sun Y."/>
            <person name="Barcenas-Pena A."/>
            <person name="Lumbsch H.T."/>
            <person name="Grewe F."/>
        </authorList>
    </citation>
    <scope>NUCLEOTIDE SEQUENCE [LARGE SCALE GENOMIC DNA]</scope>
    <source>
        <strain evidence="2 3">Grewe 0041</strain>
    </source>
</reference>
<evidence type="ECO:0000313" key="2">
    <source>
        <dbReference type="EMBL" id="KAL2053506.1"/>
    </source>
</evidence>
<proteinExistence type="predicted"/>
<feature type="compositionally biased region" description="Basic and acidic residues" evidence="1">
    <location>
        <begin position="78"/>
        <end position="94"/>
    </location>
</feature>
<sequence length="94" mass="10679">MGHSSGLVTTNEALRRVFLPFLQPSLIPSPPYCAETHLQLSAMPPSPTSPRYRPQQRHYASFRSMGGNVIQDHPLNYQKKEQAPPDRPPRDEEK</sequence>
<name>A0ABR4B9F8_9LECA</name>
<evidence type="ECO:0000313" key="3">
    <source>
        <dbReference type="Proteomes" id="UP001590951"/>
    </source>
</evidence>
<feature type="region of interest" description="Disordered" evidence="1">
    <location>
        <begin position="40"/>
        <end position="94"/>
    </location>
</feature>
<evidence type="ECO:0000256" key="1">
    <source>
        <dbReference type="SAM" id="MobiDB-lite"/>
    </source>
</evidence>
<dbReference type="Proteomes" id="UP001590951">
    <property type="component" value="Unassembled WGS sequence"/>
</dbReference>
<gene>
    <name evidence="2" type="ORF">ABVK25_006158</name>
</gene>
<protein>
    <submittedName>
        <fullName evidence="2">Uncharacterized protein</fullName>
    </submittedName>
</protein>
<dbReference type="EMBL" id="JBHFEH010000020">
    <property type="protein sequence ID" value="KAL2053506.1"/>
    <property type="molecule type" value="Genomic_DNA"/>
</dbReference>